<dbReference type="Proteomes" id="UP001152747">
    <property type="component" value="Unassembled WGS sequence"/>
</dbReference>
<proteinExistence type="predicted"/>
<keyword evidence="3" id="KW-1185">Reference proteome</keyword>
<sequence length="104" mass="11728">MMTSQGPSTPKSGAFFTSTPVTKGKFRVFYDSEDESIEQIKALPPTPKRITKPKIAKPTSNLVPRAPTVPQTPRFARPTKSWLAKQNKPRDIQQLFDAPKRQFN</sequence>
<evidence type="ECO:0000313" key="3">
    <source>
        <dbReference type="Proteomes" id="UP001152747"/>
    </source>
</evidence>
<name>A0A9P1N1D7_9PELO</name>
<organism evidence="2 3">
    <name type="scientific">Caenorhabditis angaria</name>
    <dbReference type="NCBI Taxonomy" id="860376"/>
    <lineage>
        <taxon>Eukaryota</taxon>
        <taxon>Metazoa</taxon>
        <taxon>Ecdysozoa</taxon>
        <taxon>Nematoda</taxon>
        <taxon>Chromadorea</taxon>
        <taxon>Rhabditida</taxon>
        <taxon>Rhabditina</taxon>
        <taxon>Rhabditomorpha</taxon>
        <taxon>Rhabditoidea</taxon>
        <taxon>Rhabditidae</taxon>
        <taxon>Peloderinae</taxon>
        <taxon>Caenorhabditis</taxon>
    </lineage>
</organism>
<accession>A0A9P1N1D7</accession>
<gene>
    <name evidence="2" type="ORF">CAMP_LOCUS8970</name>
</gene>
<dbReference type="AlphaFoldDB" id="A0A9P1N1D7"/>
<reference evidence="2" key="1">
    <citation type="submission" date="2022-11" db="EMBL/GenBank/DDBJ databases">
        <authorList>
            <person name="Kikuchi T."/>
        </authorList>
    </citation>
    <scope>NUCLEOTIDE SEQUENCE</scope>
    <source>
        <strain evidence="2">PS1010</strain>
    </source>
</reference>
<feature type="region of interest" description="Disordered" evidence="1">
    <location>
        <begin position="46"/>
        <end position="104"/>
    </location>
</feature>
<dbReference type="EMBL" id="CANHGI010000003">
    <property type="protein sequence ID" value="CAI5446333.1"/>
    <property type="molecule type" value="Genomic_DNA"/>
</dbReference>
<evidence type="ECO:0000313" key="2">
    <source>
        <dbReference type="EMBL" id="CAI5446333.1"/>
    </source>
</evidence>
<comment type="caution">
    <text evidence="2">The sequence shown here is derived from an EMBL/GenBank/DDBJ whole genome shotgun (WGS) entry which is preliminary data.</text>
</comment>
<protein>
    <submittedName>
        <fullName evidence="2">Uncharacterized protein</fullName>
    </submittedName>
</protein>
<evidence type="ECO:0000256" key="1">
    <source>
        <dbReference type="SAM" id="MobiDB-lite"/>
    </source>
</evidence>